<reference evidence="2" key="1">
    <citation type="submission" date="2021-08" db="EMBL/GenBank/DDBJ databases">
        <title>WGS assembly of Ceratopteris richardii.</title>
        <authorList>
            <person name="Marchant D.B."/>
            <person name="Chen G."/>
            <person name="Jenkins J."/>
            <person name="Shu S."/>
            <person name="Leebens-Mack J."/>
            <person name="Grimwood J."/>
            <person name="Schmutz J."/>
            <person name="Soltis P."/>
            <person name="Soltis D."/>
            <person name="Chen Z.-H."/>
        </authorList>
    </citation>
    <scope>NUCLEOTIDE SEQUENCE</scope>
    <source>
        <strain evidence="2">Whitten #5841</strain>
        <tissue evidence="2">Leaf</tissue>
    </source>
</reference>
<evidence type="ECO:0000313" key="2">
    <source>
        <dbReference type="EMBL" id="KAH7428757.1"/>
    </source>
</evidence>
<gene>
    <name evidence="2" type="ORF">KP509_09G016000</name>
</gene>
<comment type="caution">
    <text evidence="2">The sequence shown here is derived from an EMBL/GenBank/DDBJ whole genome shotgun (WGS) entry which is preliminary data.</text>
</comment>
<dbReference type="EMBL" id="CM035414">
    <property type="protein sequence ID" value="KAH7428757.1"/>
    <property type="molecule type" value="Genomic_DNA"/>
</dbReference>
<sequence>MALRHGTTTDDRDIERDSSENCASSGDGTEKNEERPDKNEAIVRKTMVTCKVANFSEGHIQNEVQGEALFWVELKVVMS</sequence>
<feature type="region of interest" description="Disordered" evidence="1">
    <location>
        <begin position="1"/>
        <end position="41"/>
    </location>
</feature>
<name>A0A8T2TZ81_CERRI</name>
<dbReference type="Proteomes" id="UP000825935">
    <property type="component" value="Chromosome 9"/>
</dbReference>
<protein>
    <submittedName>
        <fullName evidence="2">Uncharacterized protein</fullName>
    </submittedName>
</protein>
<feature type="compositionally biased region" description="Basic and acidic residues" evidence="1">
    <location>
        <begin position="28"/>
        <end position="41"/>
    </location>
</feature>
<proteinExistence type="predicted"/>
<feature type="compositionally biased region" description="Basic and acidic residues" evidence="1">
    <location>
        <begin position="7"/>
        <end position="19"/>
    </location>
</feature>
<accession>A0A8T2TZ81</accession>
<evidence type="ECO:0000313" key="3">
    <source>
        <dbReference type="Proteomes" id="UP000825935"/>
    </source>
</evidence>
<organism evidence="2 3">
    <name type="scientific">Ceratopteris richardii</name>
    <name type="common">Triangle waterfern</name>
    <dbReference type="NCBI Taxonomy" id="49495"/>
    <lineage>
        <taxon>Eukaryota</taxon>
        <taxon>Viridiplantae</taxon>
        <taxon>Streptophyta</taxon>
        <taxon>Embryophyta</taxon>
        <taxon>Tracheophyta</taxon>
        <taxon>Polypodiopsida</taxon>
        <taxon>Polypodiidae</taxon>
        <taxon>Polypodiales</taxon>
        <taxon>Pteridineae</taxon>
        <taxon>Pteridaceae</taxon>
        <taxon>Parkerioideae</taxon>
        <taxon>Ceratopteris</taxon>
    </lineage>
</organism>
<keyword evidence="3" id="KW-1185">Reference proteome</keyword>
<evidence type="ECO:0000256" key="1">
    <source>
        <dbReference type="SAM" id="MobiDB-lite"/>
    </source>
</evidence>
<dbReference type="AlphaFoldDB" id="A0A8T2TZ81"/>